<reference evidence="8 9" key="1">
    <citation type="journal article" date="2014" name="Genome Biol. Evol.">
        <title>The secreted proteins of Achlya hypogyna and Thraustotheca clavata identify the ancestral oomycete secretome and reveal gene acquisitions by horizontal gene transfer.</title>
        <authorList>
            <person name="Misner I."/>
            <person name="Blouin N."/>
            <person name="Leonard G."/>
            <person name="Richards T.A."/>
            <person name="Lane C.E."/>
        </authorList>
    </citation>
    <scope>NUCLEOTIDE SEQUENCE [LARGE SCALE GENOMIC DNA]</scope>
    <source>
        <strain evidence="8 9">ATCC 34112</strain>
    </source>
</reference>
<feature type="region of interest" description="Disordered" evidence="4">
    <location>
        <begin position="1145"/>
        <end position="1198"/>
    </location>
</feature>
<dbReference type="PANTHER" id="PTHR10807:SF128">
    <property type="entry name" value="PHOSPHATIDYLINOSITOL-3,5-BISPHOSPHATE 3-PHOSPHATASE"/>
    <property type="match status" value="1"/>
</dbReference>
<gene>
    <name evidence="8" type="ORF">THRCLA_02471</name>
</gene>
<dbReference type="Gene3D" id="3.30.70.100">
    <property type="match status" value="1"/>
</dbReference>
<dbReference type="PANTHER" id="PTHR10807">
    <property type="entry name" value="MYOTUBULARIN-RELATED"/>
    <property type="match status" value="1"/>
</dbReference>
<dbReference type="SUPFAM" id="SSF52799">
    <property type="entry name" value="(Phosphotyrosine protein) phosphatases II"/>
    <property type="match status" value="1"/>
</dbReference>
<dbReference type="SMART" id="SM00404">
    <property type="entry name" value="PTPc_motif"/>
    <property type="match status" value="1"/>
</dbReference>
<evidence type="ECO:0000256" key="2">
    <source>
        <dbReference type="PIRSR" id="PIRSR630564-1"/>
    </source>
</evidence>
<evidence type="ECO:0000259" key="7">
    <source>
        <dbReference type="PROSITE" id="PS51339"/>
    </source>
</evidence>
<dbReference type="Gene3D" id="3.40.250.10">
    <property type="entry name" value="Rhodanese-like domain"/>
    <property type="match status" value="1"/>
</dbReference>
<feature type="compositionally biased region" description="Low complexity" evidence="4">
    <location>
        <begin position="1178"/>
        <end position="1191"/>
    </location>
</feature>
<dbReference type="SUPFAM" id="SSF50729">
    <property type="entry name" value="PH domain-like"/>
    <property type="match status" value="1"/>
</dbReference>
<proteinExistence type="inferred from homology"/>
<dbReference type="CDD" id="cd14507">
    <property type="entry name" value="PTP-MTM-like"/>
    <property type="match status" value="1"/>
</dbReference>
<dbReference type="PROSITE" id="PS50206">
    <property type="entry name" value="RHODANESE_3"/>
    <property type="match status" value="1"/>
</dbReference>
<dbReference type="InterPro" id="IPR036873">
    <property type="entry name" value="Rhodanese-like_dom_sf"/>
</dbReference>
<dbReference type="InterPro" id="IPR040503">
    <property type="entry name" value="TRHO_N"/>
</dbReference>
<feature type="transmembrane region" description="Helical" evidence="5">
    <location>
        <begin position="1547"/>
        <end position="1567"/>
    </location>
</feature>
<feature type="transmembrane region" description="Helical" evidence="5">
    <location>
        <begin position="1579"/>
        <end position="1599"/>
    </location>
</feature>
<comment type="similarity">
    <text evidence="1">Belongs to the protein-tyrosine phosphatase family. Non-receptor class myotubularin subfamily.</text>
</comment>
<dbReference type="InterPro" id="IPR016130">
    <property type="entry name" value="Tyr_Pase_AS"/>
</dbReference>
<name>A0A1W0A529_9STRA</name>
<evidence type="ECO:0000313" key="8">
    <source>
        <dbReference type="EMBL" id="OQS05387.1"/>
    </source>
</evidence>
<keyword evidence="5" id="KW-0472">Membrane</keyword>
<sequence length="2005" mass="226783">MEECTNSSAYKFGVLRTDELPLLRQALLDKAKEISPQLFGTILLTEEGLNIRLSGPNKDVLEMQKFMNTLHPNIGTILFKDSYTKEPTLRKFLVRIKKEVISMGMPSVQPAVDGLAVHISPNEFKTWMDNDKDMLILDTRNDYEVRLGTFENAVDLDIKSFRVFPQVAKEKLQTIPKDKPIVMFCTGGVRCEKASYALLQEGYQNVYQLDGGILKYFEECGGAHYNGDCYIYDDRVALTPSLTKSQDIGICFVCRQPLTKEERNSPEFVSKTSCPYCIGGKRAMSMHEEGDRSSSYDGMTMERLLQAEKSVLKAGQATLEAWNMMTINSKKHEDAPPIYSPDHMTEMQKTLNRHSSYAAMAPTTQTSMEDTSTNPPVHYTARGSFTIDSMENQENAYTSSTRKNLPALNVFGMAKSMSSVGKSEETTHTFTVKKADNFLIDNLSKRSSVRISIDTESRMLAFLSPTSANEKEEYSCAAITAKESSKLGLHLNIQQGQAPPITRKIAFFCLDDRQRFMEALEFGKIKYKSTKKTSHTSDSENFDEMESVWDSTQGSYSMPDTETELDRLPGEEINQKVQRVTNLVIIAQKERAVQGELVMTNYRVVFMPYDPSLQYGSFEVPLAAINLTKFEGMKIIIFCKDLRKICLSMHDAVAKKIAYHDMTGSQPAQGHWIQMFMSKLRPPLSVNSVFAFTYHHAKRAGMEIPRDQDGWLVYSPVEEYKRLGFLEHTNGMPWRLLKNTKFLFSPTYPQLMVVPFNLDKDQLVSSVKFRSRGRLPIAVWRHPDNKCVLARSSQPMYGIQSKRCEADRQLLKAYRDAANKNSAGLAPPLHIVDARKVIATQGNRLVGKGVEQSSHYDNAVVEFLGIANIHKMRDSIEALQNLVHPTITDDGHKEFHSALHDTRWLKHIMKILSGGSRIAQILHEEGASVLVHCSDGWDRTPQLCGIAELILDPHYRTIRGFAALVEKEWCSFGHKFHDRIGVGKDALDLANERSPVFLQFLDAVWQMTRQFPTAFEFNERFLLHVVDSIFSGLYGTFLFNTEKERADNTMWQRTESVWTSVLDSPAKYTNANYQQTTRVLYPRANLKRVVLWEALFFRWDPEMHPAYVESLDPLSKAKETKQAKQAQQVDTENLRIAESFASTTPTLITDLNDNSDGSSFSDNEDEEYRPARRQSIQKTKSTVSVETKTSSASLSPDRETVANLQQTLAQYPQQATERARQRSKDSSLREALEMVPDKTRIRYLEQLLSQKDIVEMLGEHQPLLSDGSRLSLKGRPPMPPTPAKEQQIGLSTLAARQQLLATIEDQLECSRHTRNGCSGDASMWLLLLCSISRFAAYGWNAERRRVNGESPRLTELLEGLFLAFAALLNGLLSLTLAKRERKEVAERVRYAVKVLYKAAAGPTSPKELKKDSKLSPSSCYIACYRDGIWQSIPMNLLVNGDVIALMSGDVVPGQVRLLYPTSATPIVYSRGTKVNAFSSSSGPRELPRLDATFQPDVILHLCGDMHVFVMEETPVLKDIYNSIFNVYRPSTAIQTLQNLGQIVGRRICLVFAFLVVGSIVTRALLLPEPIHHAINHMCLGPVGLLLCFVSLHTPFVWFLGEAAATAHLLTAFEGILESEQKDEYSTAIAEEDMDVYDVEEREQLRLNKSQKHFALERNWYYFWATLKFRFMDCAEAHRTRYHNKKKSKLTIPYAGLGLLERLGSTTMLCCFDDDILCDESPCVEEIFLLNDEPSNMTVLDLHPESLCSTGLKFEDPKWRAHLSSLKPIGLAILLNDYENPRSQYHTTLKHLSSPPPEACLSRQTDIQQCLLELSGHVRLLPSPRHLLNLSTEIGFQPADLANFQRKQSIHIIAPRLAIEEHTTDHHAQGQEDTRYRGYLKTHLYSNIVMDKRSHGHQLLSRGHPSLVVSQCGEYWDGKSICPLTADKRRLILDMYQQWKVEDLDCVALTYAPVAHKFNSLFKKSDGVLPPVFLVEDNAAGELTLDVKQQLSPATETKNPSMLILE</sequence>
<evidence type="ECO:0000256" key="4">
    <source>
        <dbReference type="SAM" id="MobiDB-lite"/>
    </source>
</evidence>
<keyword evidence="9" id="KW-1185">Reference proteome</keyword>
<feature type="compositionally biased region" description="Low complexity" evidence="4">
    <location>
        <begin position="1152"/>
        <end position="1161"/>
    </location>
</feature>
<feature type="domain" description="Myotubularin phosphatase" evidence="7">
    <location>
        <begin position="710"/>
        <end position="1096"/>
    </location>
</feature>
<comment type="caution">
    <text evidence="8">The sequence shown here is derived from an EMBL/GenBank/DDBJ whole genome shotgun (WGS) entry which is preliminary data.</text>
</comment>
<feature type="domain" description="Rhodanese" evidence="6">
    <location>
        <begin position="130"/>
        <end position="225"/>
    </location>
</feature>
<dbReference type="SMART" id="SM00450">
    <property type="entry name" value="RHOD"/>
    <property type="match status" value="1"/>
</dbReference>
<feature type="binding site" evidence="3">
    <location>
        <begin position="933"/>
        <end position="939"/>
    </location>
    <ligand>
        <name>substrate</name>
    </ligand>
</feature>
<evidence type="ECO:0000256" key="1">
    <source>
        <dbReference type="ARBA" id="ARBA00007471"/>
    </source>
</evidence>
<dbReference type="InterPro" id="IPR030564">
    <property type="entry name" value="Myotubularin"/>
</dbReference>
<dbReference type="InterPro" id="IPR001763">
    <property type="entry name" value="Rhodanese-like_dom"/>
</dbReference>
<dbReference type="InterPro" id="IPR010569">
    <property type="entry name" value="Myotubularin-like_Pase_dom"/>
</dbReference>
<evidence type="ECO:0000313" key="9">
    <source>
        <dbReference type="Proteomes" id="UP000243217"/>
    </source>
</evidence>
<dbReference type="OrthoDB" id="271628at2759"/>
<evidence type="ECO:0000256" key="3">
    <source>
        <dbReference type="PIRSR" id="PIRSR630564-2"/>
    </source>
</evidence>
<dbReference type="SUPFAM" id="SSF52821">
    <property type="entry name" value="Rhodanese/Cell cycle control phosphatase"/>
    <property type="match status" value="1"/>
</dbReference>
<dbReference type="Pfam" id="PF00581">
    <property type="entry name" value="Rhodanese"/>
    <property type="match status" value="1"/>
</dbReference>
<keyword evidence="5" id="KW-0812">Transmembrane</keyword>
<evidence type="ECO:0000256" key="5">
    <source>
        <dbReference type="SAM" id="Phobius"/>
    </source>
</evidence>
<dbReference type="EMBL" id="JNBS01000462">
    <property type="protein sequence ID" value="OQS05387.1"/>
    <property type="molecule type" value="Genomic_DNA"/>
</dbReference>
<dbReference type="Pfam" id="PF06602">
    <property type="entry name" value="Myotub-related"/>
    <property type="match status" value="1"/>
</dbReference>
<protein>
    <submittedName>
        <fullName evidence="8">Uncharacterized protein</fullName>
    </submittedName>
</protein>
<feature type="active site" description="Phosphocysteine intermediate" evidence="2">
    <location>
        <position position="933"/>
    </location>
</feature>
<dbReference type="Proteomes" id="UP000243217">
    <property type="component" value="Unassembled WGS sequence"/>
</dbReference>
<dbReference type="GO" id="GO:0005737">
    <property type="term" value="C:cytoplasm"/>
    <property type="evidence" value="ECO:0007669"/>
    <property type="project" value="TreeGrafter"/>
</dbReference>
<keyword evidence="5" id="KW-1133">Transmembrane helix</keyword>
<evidence type="ECO:0000259" key="6">
    <source>
        <dbReference type="PROSITE" id="PS50206"/>
    </source>
</evidence>
<dbReference type="Pfam" id="PF17773">
    <property type="entry name" value="UPF0176_N"/>
    <property type="match status" value="1"/>
</dbReference>
<feature type="binding site" evidence="3">
    <location>
        <begin position="868"/>
        <end position="869"/>
    </location>
    <ligand>
        <name>substrate</name>
    </ligand>
</feature>
<dbReference type="InterPro" id="IPR011993">
    <property type="entry name" value="PH-like_dom_sf"/>
</dbReference>
<dbReference type="Gene3D" id="2.30.29.30">
    <property type="entry name" value="Pleckstrin-homology domain (PH domain)/Phosphotyrosine-binding domain (PTB)"/>
    <property type="match status" value="1"/>
</dbReference>
<accession>A0A1W0A529</accession>
<dbReference type="InterPro" id="IPR003595">
    <property type="entry name" value="Tyr_Pase_cat"/>
</dbReference>
<dbReference type="PROSITE" id="PS00383">
    <property type="entry name" value="TYR_PHOSPHATASE_1"/>
    <property type="match status" value="1"/>
</dbReference>
<organism evidence="8 9">
    <name type="scientific">Thraustotheca clavata</name>
    <dbReference type="NCBI Taxonomy" id="74557"/>
    <lineage>
        <taxon>Eukaryota</taxon>
        <taxon>Sar</taxon>
        <taxon>Stramenopiles</taxon>
        <taxon>Oomycota</taxon>
        <taxon>Saprolegniomycetes</taxon>
        <taxon>Saprolegniales</taxon>
        <taxon>Achlyaceae</taxon>
        <taxon>Thraustotheca</taxon>
    </lineage>
</organism>
<dbReference type="CDD" id="cd01518">
    <property type="entry name" value="RHOD_YceA"/>
    <property type="match status" value="1"/>
</dbReference>
<dbReference type="PROSITE" id="PS51339">
    <property type="entry name" value="PPASE_MYOTUBULARIN"/>
    <property type="match status" value="1"/>
</dbReference>
<dbReference type="STRING" id="74557.A0A1W0A529"/>
<dbReference type="InterPro" id="IPR029021">
    <property type="entry name" value="Prot-tyrosine_phosphatase-like"/>
</dbReference>
<dbReference type="Gene3D" id="2.70.150.10">
    <property type="entry name" value="Calcium-transporting ATPase, cytoplasmic transduction domain A"/>
    <property type="match status" value="1"/>
</dbReference>